<dbReference type="EMBL" id="MJIE01000001">
    <property type="protein sequence ID" value="OLR55637.1"/>
    <property type="molecule type" value="Genomic_DNA"/>
</dbReference>
<proteinExistence type="predicted"/>
<feature type="transmembrane region" description="Helical" evidence="1">
    <location>
        <begin position="12"/>
        <end position="30"/>
    </location>
</feature>
<evidence type="ECO:0008006" key="4">
    <source>
        <dbReference type="Google" id="ProtNLM"/>
    </source>
</evidence>
<dbReference type="OrthoDB" id="9792987at2"/>
<dbReference type="InterPro" id="IPR036249">
    <property type="entry name" value="Thioredoxin-like_sf"/>
</dbReference>
<keyword evidence="1" id="KW-1133">Transmembrane helix</keyword>
<dbReference type="RefSeq" id="WP_075712625.1">
    <property type="nucleotide sequence ID" value="NZ_MJIE01000001.1"/>
</dbReference>
<evidence type="ECO:0000313" key="3">
    <source>
        <dbReference type="Proteomes" id="UP000187404"/>
    </source>
</evidence>
<organism evidence="2 3">
    <name type="scientific">Hornefia porci</name>
    <dbReference type="NCBI Taxonomy" id="2652292"/>
    <lineage>
        <taxon>Bacteria</taxon>
        <taxon>Bacillati</taxon>
        <taxon>Bacillota</taxon>
        <taxon>Clostridia</taxon>
        <taxon>Peptostreptococcales</taxon>
        <taxon>Anaerovoracaceae</taxon>
        <taxon>Hornefia</taxon>
    </lineage>
</organism>
<keyword evidence="1" id="KW-0812">Transmembrane</keyword>
<dbReference type="Gene3D" id="3.40.30.10">
    <property type="entry name" value="Glutaredoxin"/>
    <property type="match status" value="1"/>
</dbReference>
<keyword evidence="1" id="KW-0472">Membrane</keyword>
<dbReference type="Proteomes" id="UP000187404">
    <property type="component" value="Unassembled WGS sequence"/>
</dbReference>
<dbReference type="InterPro" id="IPR046698">
    <property type="entry name" value="PedC-like"/>
</dbReference>
<dbReference type="STRING" id="1261640.BHK98_05905"/>
<evidence type="ECO:0000256" key="1">
    <source>
        <dbReference type="SAM" id="Phobius"/>
    </source>
</evidence>
<protein>
    <recommendedName>
        <fullName evidence="4">Thioredoxin domain-containing protein</fullName>
    </recommendedName>
</protein>
<reference evidence="2 3" key="1">
    <citation type="journal article" date="2016" name="Appl. Environ. Microbiol.">
        <title>Function and Phylogeny of Bacterial Butyryl Coenzyme A:Acetate Transferases and Their Diversity in the Proximal Colon of Swine.</title>
        <authorList>
            <person name="Trachsel J."/>
            <person name="Bayles D.O."/>
            <person name="Looft T."/>
            <person name="Levine U.Y."/>
            <person name="Allen H.K."/>
        </authorList>
    </citation>
    <scope>NUCLEOTIDE SEQUENCE [LARGE SCALE GENOMIC DNA]</scope>
    <source>
        <strain evidence="2 3">68-3-10</strain>
    </source>
</reference>
<sequence length="162" mass="19084">MRISFTKNEIIAVFLAIVLIKVGMYFYPIVEPYFAESSYVAITGSFETKSVMDLQEASKNPNDRNCYYIGRSNCIDCRESINNIRELYIDYEGDANNRMYYVKLKNEITDEERKYLDSISIDSIPTIVKFEKGQAVQFGYDEINSKQYKEKFKKFIESEERR</sequence>
<name>A0A1Q9JHM8_9FIRM</name>
<dbReference type="AlphaFoldDB" id="A0A1Q9JHM8"/>
<dbReference type="Pfam" id="PF20207">
    <property type="entry name" value="DUF6568"/>
    <property type="match status" value="1"/>
</dbReference>
<comment type="caution">
    <text evidence="2">The sequence shown here is derived from an EMBL/GenBank/DDBJ whole genome shotgun (WGS) entry which is preliminary data.</text>
</comment>
<gene>
    <name evidence="2" type="ORF">BHK98_05905</name>
</gene>
<dbReference type="SUPFAM" id="SSF52833">
    <property type="entry name" value="Thioredoxin-like"/>
    <property type="match status" value="1"/>
</dbReference>
<evidence type="ECO:0000313" key="2">
    <source>
        <dbReference type="EMBL" id="OLR55637.1"/>
    </source>
</evidence>
<keyword evidence="3" id="KW-1185">Reference proteome</keyword>
<accession>A0A1Q9JHM8</accession>